<feature type="compositionally biased region" description="Basic and acidic residues" evidence="1">
    <location>
        <begin position="276"/>
        <end position="285"/>
    </location>
</feature>
<reference evidence="3 4" key="1">
    <citation type="journal article" date="2020" name="Genome Biol. Evol.">
        <title>Comparative genomics of strictly vertically transmitted, feminizing microsporidia endosymbionts of amphipod crustaceans.</title>
        <authorList>
            <person name="Cormier A."/>
            <person name="Chebbi M.A."/>
            <person name="Giraud I."/>
            <person name="Wattier R."/>
            <person name="Teixeira M."/>
            <person name="Gilbert C."/>
            <person name="Rigaud T."/>
            <person name="Cordaux R."/>
        </authorList>
    </citation>
    <scope>NUCLEOTIDE SEQUENCE [LARGE SCALE GENOMIC DNA]</scope>
    <source>
        <strain evidence="3 4">Ou3-Ou53</strain>
    </source>
</reference>
<sequence length="300" mass="33891">MDKRMIILCVIAFLLGIAGILTMAVYIIKDNGKKENKQNNRLACKNSIAIKDDKKYEKKDDKVDSFINTSNDLKTVIESGISSLKEQIINGIKTSYIDDSNIDHDKVIKLLEDILELVNLEKRLESPTFVAGNKIEDLKKWVVGEISNYNPFKNTISLQYASSYAKDKIAKIDQFKKWLIANLGSYIPSKTSAMKPLDLTEVKVEESVISSFKDWVLEFINKYNPFHVSSNNPSNSESVGLIKDIVDWIVEKMRAYKPSQKDFNGDESTKSTTETIVKDDIKSSTEKNNQSSKVGAKNNN</sequence>
<comment type="caution">
    <text evidence="3">The sequence shown here is derived from an EMBL/GenBank/DDBJ whole genome shotgun (WGS) entry which is preliminary data.</text>
</comment>
<organism evidence="3 4">
    <name type="scientific">Nosema granulosis</name>
    <dbReference type="NCBI Taxonomy" id="83296"/>
    <lineage>
        <taxon>Eukaryota</taxon>
        <taxon>Fungi</taxon>
        <taxon>Fungi incertae sedis</taxon>
        <taxon>Microsporidia</taxon>
        <taxon>Nosematidae</taxon>
        <taxon>Nosema</taxon>
    </lineage>
</organism>
<keyword evidence="2" id="KW-0812">Transmembrane</keyword>
<evidence type="ECO:0000256" key="1">
    <source>
        <dbReference type="SAM" id="MobiDB-lite"/>
    </source>
</evidence>
<proteinExistence type="predicted"/>
<evidence type="ECO:0000256" key="2">
    <source>
        <dbReference type="SAM" id="Phobius"/>
    </source>
</evidence>
<feature type="compositionally biased region" description="Basic and acidic residues" evidence="1">
    <location>
        <begin position="260"/>
        <end position="269"/>
    </location>
</feature>
<dbReference type="AlphaFoldDB" id="A0A9P6GYM4"/>
<evidence type="ECO:0000313" key="4">
    <source>
        <dbReference type="Proteomes" id="UP000740883"/>
    </source>
</evidence>
<accession>A0A9P6GYM4</accession>
<dbReference type="EMBL" id="SBJO01000394">
    <property type="protein sequence ID" value="KAF9761183.1"/>
    <property type="molecule type" value="Genomic_DNA"/>
</dbReference>
<name>A0A9P6GYM4_9MICR</name>
<protein>
    <submittedName>
        <fullName evidence="3">Uncharacterized protein</fullName>
    </submittedName>
</protein>
<feature type="region of interest" description="Disordered" evidence="1">
    <location>
        <begin position="260"/>
        <end position="300"/>
    </location>
</feature>
<feature type="transmembrane region" description="Helical" evidence="2">
    <location>
        <begin position="7"/>
        <end position="28"/>
    </location>
</feature>
<keyword evidence="2" id="KW-0472">Membrane</keyword>
<evidence type="ECO:0000313" key="3">
    <source>
        <dbReference type="EMBL" id="KAF9761183.1"/>
    </source>
</evidence>
<gene>
    <name evidence="3" type="ORF">NGRA_2804</name>
</gene>
<feature type="compositionally biased region" description="Polar residues" evidence="1">
    <location>
        <begin position="286"/>
        <end position="300"/>
    </location>
</feature>
<dbReference type="Proteomes" id="UP000740883">
    <property type="component" value="Unassembled WGS sequence"/>
</dbReference>
<keyword evidence="2" id="KW-1133">Transmembrane helix</keyword>
<keyword evidence="4" id="KW-1185">Reference proteome</keyword>